<protein>
    <submittedName>
        <fullName evidence="2">Uncharacterized protein</fullName>
    </submittedName>
</protein>
<proteinExistence type="predicted"/>
<dbReference type="Proteomes" id="UP000292957">
    <property type="component" value="Unassembled WGS sequence"/>
</dbReference>
<accession>A0A4Q9MQ70</accession>
<name>A0A4Q9MQ70_9APHY</name>
<reference evidence="2" key="1">
    <citation type="submission" date="2019-01" db="EMBL/GenBank/DDBJ databases">
        <title>Draft genome sequences of three monokaryotic isolates of the white-rot basidiomycete fungus Dichomitus squalens.</title>
        <authorList>
            <consortium name="DOE Joint Genome Institute"/>
            <person name="Lopez S.C."/>
            <person name="Andreopoulos B."/>
            <person name="Pangilinan J."/>
            <person name="Lipzen A."/>
            <person name="Riley R."/>
            <person name="Ahrendt S."/>
            <person name="Ng V."/>
            <person name="Barry K."/>
            <person name="Daum C."/>
            <person name="Grigoriev I.V."/>
            <person name="Hilden K.S."/>
            <person name="Makela M.R."/>
            <person name="de Vries R.P."/>
        </authorList>
    </citation>
    <scope>NUCLEOTIDE SEQUENCE [LARGE SCALE GENOMIC DNA]</scope>
    <source>
        <strain evidence="2">OM18370.1</strain>
    </source>
</reference>
<organism evidence="2">
    <name type="scientific">Dichomitus squalens</name>
    <dbReference type="NCBI Taxonomy" id="114155"/>
    <lineage>
        <taxon>Eukaryota</taxon>
        <taxon>Fungi</taxon>
        <taxon>Dikarya</taxon>
        <taxon>Basidiomycota</taxon>
        <taxon>Agaricomycotina</taxon>
        <taxon>Agaricomycetes</taxon>
        <taxon>Polyporales</taxon>
        <taxon>Polyporaceae</taxon>
        <taxon>Dichomitus</taxon>
    </lineage>
</organism>
<gene>
    <name evidence="2" type="ORF">BD311DRAFT_245931</name>
</gene>
<dbReference type="AlphaFoldDB" id="A0A4Q9MQ70"/>
<evidence type="ECO:0000313" key="2">
    <source>
        <dbReference type="EMBL" id="TBU29920.1"/>
    </source>
</evidence>
<evidence type="ECO:0000256" key="1">
    <source>
        <dbReference type="SAM" id="MobiDB-lite"/>
    </source>
</evidence>
<sequence length="156" mass="17406">MPISRGHHWDKQFAQYVPRAPFASSHGWLSARFALVQVNATDTSHSSNDDDDLESAAVRKRGVRGSRSCSRLSPLAAGDSPQSPREHSVIHQDDIWSLNVYSHGTLSNIVDRPPFPFKKGVSSPCEYTACARCAATARGARDERRRIPQRMFWSIT</sequence>
<feature type="region of interest" description="Disordered" evidence="1">
    <location>
        <begin position="42"/>
        <end position="88"/>
    </location>
</feature>
<dbReference type="EMBL" id="ML143409">
    <property type="protein sequence ID" value="TBU29920.1"/>
    <property type="molecule type" value="Genomic_DNA"/>
</dbReference>